<dbReference type="PANTHER" id="PTHR42648">
    <property type="entry name" value="TRANSPOSASE, PUTATIVE-RELATED"/>
    <property type="match status" value="1"/>
</dbReference>
<dbReference type="PANTHER" id="PTHR42648:SF27">
    <property type="entry name" value="RNA-DIRECTED DNA POLYMERASE"/>
    <property type="match status" value="1"/>
</dbReference>
<dbReference type="SUPFAM" id="SSF53098">
    <property type="entry name" value="Ribonuclease H-like"/>
    <property type="match status" value="1"/>
</dbReference>
<feature type="compositionally biased region" description="Low complexity" evidence="1">
    <location>
        <begin position="183"/>
        <end position="196"/>
    </location>
</feature>
<evidence type="ECO:0000259" key="2">
    <source>
        <dbReference type="PROSITE" id="PS50994"/>
    </source>
</evidence>
<feature type="domain" description="Integrase catalytic" evidence="2">
    <location>
        <begin position="300"/>
        <end position="398"/>
    </location>
</feature>
<sequence>METNKFNGTNYNDWLRNLRIVLDFKNQGYVLDKPLPVTLPEGSSPEERLTFEKWHEDNRKVRSIILASMTNDIQKQYDRLEDVSSIMLCLKDVYEVPDRHIRYAATKAFFGTKMMEGLSVHSHGVKMLSLAEKLEDLKYGLNNDTYIDATNHKSELAVLVGEASTSKAKGKGARHWKRKKGKGTTVTATASTGGAPPAAPKGKGKGKIGGSQRSKANDVCMHCQGRGIGRGSVHDSSPTQVLQRSRKLSKDEMILRLGDGKAIVAEAVGSLRLVVSSHIRIDLKDVYFMPTCESCLKGKMTKKPFVGQSAIANGLLDLVHTDVCGPLSIPARGGFSYFITFTDDHSRYGYVYLMRYKFEAFGRFKEYRLEVENQTNRKIKALRSDRGGEYLSGEFRIT</sequence>
<proteinExistence type="predicted"/>
<comment type="caution">
    <text evidence="3">The sequence shown here is derived from an EMBL/GenBank/DDBJ whole genome shotgun (WGS) entry which is preliminary data.</text>
</comment>
<dbReference type="InterPro" id="IPR039537">
    <property type="entry name" value="Retrotran_Ty1/copia-like"/>
</dbReference>
<dbReference type="AlphaFoldDB" id="A0AAW2TH88"/>
<dbReference type="GO" id="GO:0015074">
    <property type="term" value="P:DNA integration"/>
    <property type="evidence" value="ECO:0007669"/>
    <property type="project" value="InterPro"/>
</dbReference>
<protein>
    <submittedName>
        <fullName evidence="3">Transposon Ty2-B Gag-Pol polyprotein</fullName>
    </submittedName>
</protein>
<name>A0AAW2TH88_SESRA</name>
<reference evidence="3" key="2">
    <citation type="journal article" date="2024" name="Plant">
        <title>Genomic evolution and insights into agronomic trait innovations of Sesamum species.</title>
        <authorList>
            <person name="Miao H."/>
            <person name="Wang L."/>
            <person name="Qu L."/>
            <person name="Liu H."/>
            <person name="Sun Y."/>
            <person name="Le M."/>
            <person name="Wang Q."/>
            <person name="Wei S."/>
            <person name="Zheng Y."/>
            <person name="Lin W."/>
            <person name="Duan Y."/>
            <person name="Cao H."/>
            <person name="Xiong S."/>
            <person name="Wang X."/>
            <person name="Wei L."/>
            <person name="Li C."/>
            <person name="Ma Q."/>
            <person name="Ju M."/>
            <person name="Zhao R."/>
            <person name="Li G."/>
            <person name="Mu C."/>
            <person name="Tian Q."/>
            <person name="Mei H."/>
            <person name="Zhang T."/>
            <person name="Gao T."/>
            <person name="Zhang H."/>
        </authorList>
    </citation>
    <scope>NUCLEOTIDE SEQUENCE</scope>
    <source>
        <strain evidence="3">G02</strain>
    </source>
</reference>
<dbReference type="EMBL" id="JACGWJ010000008">
    <property type="protein sequence ID" value="KAL0404305.1"/>
    <property type="molecule type" value="Genomic_DNA"/>
</dbReference>
<dbReference type="GO" id="GO:0003676">
    <property type="term" value="F:nucleic acid binding"/>
    <property type="evidence" value="ECO:0007669"/>
    <property type="project" value="InterPro"/>
</dbReference>
<dbReference type="InterPro" id="IPR001584">
    <property type="entry name" value="Integrase_cat-core"/>
</dbReference>
<evidence type="ECO:0000313" key="3">
    <source>
        <dbReference type="EMBL" id="KAL0404305.1"/>
    </source>
</evidence>
<feature type="region of interest" description="Disordered" evidence="1">
    <location>
        <begin position="168"/>
        <end position="211"/>
    </location>
</feature>
<accession>A0AAW2TH88</accession>
<dbReference type="Gene3D" id="3.30.420.10">
    <property type="entry name" value="Ribonuclease H-like superfamily/Ribonuclease H"/>
    <property type="match status" value="1"/>
</dbReference>
<gene>
    <name evidence="3" type="ORF">Sradi_2071300</name>
</gene>
<dbReference type="InterPro" id="IPR036397">
    <property type="entry name" value="RNaseH_sf"/>
</dbReference>
<dbReference type="InterPro" id="IPR012337">
    <property type="entry name" value="RNaseH-like_sf"/>
</dbReference>
<reference evidence="3" key="1">
    <citation type="submission" date="2020-06" db="EMBL/GenBank/DDBJ databases">
        <authorList>
            <person name="Li T."/>
            <person name="Hu X."/>
            <person name="Zhang T."/>
            <person name="Song X."/>
            <person name="Zhang H."/>
            <person name="Dai N."/>
            <person name="Sheng W."/>
            <person name="Hou X."/>
            <person name="Wei L."/>
        </authorList>
    </citation>
    <scope>NUCLEOTIDE SEQUENCE</scope>
    <source>
        <strain evidence="3">G02</strain>
        <tissue evidence="3">Leaf</tissue>
    </source>
</reference>
<evidence type="ECO:0000256" key="1">
    <source>
        <dbReference type="SAM" id="MobiDB-lite"/>
    </source>
</evidence>
<dbReference type="Pfam" id="PF14223">
    <property type="entry name" value="Retrotran_gag_2"/>
    <property type="match status" value="1"/>
</dbReference>
<organism evidence="3">
    <name type="scientific">Sesamum radiatum</name>
    <name type="common">Black benniseed</name>
    <dbReference type="NCBI Taxonomy" id="300843"/>
    <lineage>
        <taxon>Eukaryota</taxon>
        <taxon>Viridiplantae</taxon>
        <taxon>Streptophyta</taxon>
        <taxon>Embryophyta</taxon>
        <taxon>Tracheophyta</taxon>
        <taxon>Spermatophyta</taxon>
        <taxon>Magnoliopsida</taxon>
        <taxon>eudicotyledons</taxon>
        <taxon>Gunneridae</taxon>
        <taxon>Pentapetalae</taxon>
        <taxon>asterids</taxon>
        <taxon>lamiids</taxon>
        <taxon>Lamiales</taxon>
        <taxon>Pedaliaceae</taxon>
        <taxon>Sesamum</taxon>
    </lineage>
</organism>
<dbReference type="PROSITE" id="PS50994">
    <property type="entry name" value="INTEGRASE"/>
    <property type="match status" value="1"/>
</dbReference>
<feature type="compositionally biased region" description="Basic residues" evidence="1">
    <location>
        <begin position="168"/>
        <end position="182"/>
    </location>
</feature>